<comment type="cofactor">
    <cofactor evidence="1 4 5">
        <name>pyridoxal 5'-phosphate</name>
        <dbReference type="ChEBI" id="CHEBI:597326"/>
    </cofactor>
</comment>
<dbReference type="UniPathway" id="UPA00042">
    <property type="reaction ID" value="UER00497"/>
</dbReference>
<sequence length="354" mass="40058">MRAWVEIDTEHLRHNIREIQKRAEGLEVCGVIKANAYGLGVLPVTKILEEEGIHFFAVASLEEAKEVRSAGIAGEILILGSLFHEEILEAEEAGFHINVSSREELEWISQHAPKVKIHIKIDTGMTRLGFSYQEGRDILAFAKQLSLQISGIFSHFSDADGFSQEAQKYTETQIERFLPYANQKDIPYRHIFNSGALVQHREQKIGNMVRAGICMYGILGSTPIPDFKNVVTLKTKVLFKKKVEEDTYVSYGRLYCLKKGETYVTLPIGYADGVKKYLANGGKVEILGELCPIIGAICMDMMMVKIPENLEDKIKIGTEVIVWNNEIIEKNNIPETCTWDMFTALGRRVQRIYK</sequence>
<dbReference type="InterPro" id="IPR011079">
    <property type="entry name" value="Ala_racemase_C"/>
</dbReference>
<dbReference type="InterPro" id="IPR009006">
    <property type="entry name" value="Ala_racemase/Decarboxylase_C"/>
</dbReference>
<dbReference type="HAMAP" id="MF_01201">
    <property type="entry name" value="Ala_racemase"/>
    <property type="match status" value="1"/>
</dbReference>
<feature type="modified residue" description="N6-(pyridoxal phosphate)lysine" evidence="4 5">
    <location>
        <position position="33"/>
    </location>
</feature>
<dbReference type="FunFam" id="3.20.20.10:FF:000002">
    <property type="entry name" value="Alanine racemase"/>
    <property type="match status" value="1"/>
</dbReference>
<evidence type="ECO:0000256" key="4">
    <source>
        <dbReference type="HAMAP-Rule" id="MF_01201"/>
    </source>
</evidence>
<dbReference type="GO" id="GO:0030170">
    <property type="term" value="F:pyridoxal phosphate binding"/>
    <property type="evidence" value="ECO:0007669"/>
    <property type="project" value="UniProtKB-UniRule"/>
</dbReference>
<dbReference type="OrthoDB" id="9813814at2"/>
<comment type="catalytic activity">
    <reaction evidence="4">
        <text>L-alanine = D-alanine</text>
        <dbReference type="Rhea" id="RHEA:20249"/>
        <dbReference type="ChEBI" id="CHEBI:57416"/>
        <dbReference type="ChEBI" id="CHEBI:57972"/>
        <dbReference type="EC" id="5.1.1.1"/>
    </reaction>
</comment>
<feature type="active site" description="Proton acceptor; specific for L-alanine" evidence="4">
    <location>
        <position position="251"/>
    </location>
</feature>
<dbReference type="Pfam" id="PF00842">
    <property type="entry name" value="Ala_racemase_C"/>
    <property type="match status" value="1"/>
</dbReference>
<dbReference type="SUPFAM" id="SSF51419">
    <property type="entry name" value="PLP-binding barrel"/>
    <property type="match status" value="1"/>
</dbReference>
<dbReference type="GO" id="GO:0030632">
    <property type="term" value="P:D-alanine biosynthetic process"/>
    <property type="evidence" value="ECO:0007669"/>
    <property type="project" value="UniProtKB-UniRule"/>
</dbReference>
<dbReference type="SMART" id="SM01005">
    <property type="entry name" value="Ala_racemase_C"/>
    <property type="match status" value="1"/>
</dbReference>
<comment type="similarity">
    <text evidence="4">Belongs to the alanine racemase family.</text>
</comment>
<dbReference type="EMBL" id="AUZI01000027">
    <property type="protein sequence ID" value="KID48307.1"/>
    <property type="molecule type" value="Genomic_DNA"/>
</dbReference>
<feature type="domain" description="Alanine racemase C-terminal" evidence="7">
    <location>
        <begin position="230"/>
        <end position="354"/>
    </location>
</feature>
<evidence type="ECO:0000256" key="5">
    <source>
        <dbReference type="PIRSR" id="PIRSR600821-50"/>
    </source>
</evidence>
<dbReference type="InterPro" id="IPR029066">
    <property type="entry name" value="PLP-binding_barrel"/>
</dbReference>
<dbReference type="EC" id="5.1.1.1" evidence="4"/>
<dbReference type="CDD" id="cd00430">
    <property type="entry name" value="PLPDE_III_AR"/>
    <property type="match status" value="1"/>
</dbReference>
<organism evidence="8 9">
    <name type="scientific">Fusobacterium necrophorum subsp. funduliforme B35</name>
    <dbReference type="NCBI Taxonomy" id="1226633"/>
    <lineage>
        <taxon>Bacteria</taxon>
        <taxon>Fusobacteriati</taxon>
        <taxon>Fusobacteriota</taxon>
        <taxon>Fusobacteriia</taxon>
        <taxon>Fusobacteriales</taxon>
        <taxon>Fusobacteriaceae</taxon>
        <taxon>Fusobacterium</taxon>
    </lineage>
</organism>
<evidence type="ECO:0000313" key="8">
    <source>
        <dbReference type="EMBL" id="KID48307.1"/>
    </source>
</evidence>
<protein>
    <recommendedName>
        <fullName evidence="4">Alanine racemase</fullName>
        <ecNumber evidence="4">5.1.1.1</ecNumber>
    </recommendedName>
</protein>
<dbReference type="InterPro" id="IPR000821">
    <property type="entry name" value="Ala_racemase"/>
</dbReference>
<comment type="caution">
    <text evidence="8">The sequence shown here is derived from an EMBL/GenBank/DDBJ whole genome shotgun (WGS) entry which is preliminary data.</text>
</comment>
<keyword evidence="2 4" id="KW-0663">Pyridoxal phosphate</keyword>
<dbReference type="PANTHER" id="PTHR30511:SF0">
    <property type="entry name" value="ALANINE RACEMASE, CATABOLIC-RELATED"/>
    <property type="match status" value="1"/>
</dbReference>
<evidence type="ECO:0000313" key="9">
    <source>
        <dbReference type="Proteomes" id="UP000031184"/>
    </source>
</evidence>
<feature type="binding site" evidence="4 6">
    <location>
        <position position="127"/>
    </location>
    <ligand>
        <name>substrate</name>
    </ligand>
</feature>
<dbReference type="Pfam" id="PF01168">
    <property type="entry name" value="Ala_racemase_N"/>
    <property type="match status" value="1"/>
</dbReference>
<name>A0A017H6S6_9FUSO</name>
<feature type="active site" description="Proton acceptor; specific for D-alanine" evidence="4">
    <location>
        <position position="33"/>
    </location>
</feature>
<comment type="pathway">
    <text evidence="4">Amino-acid biosynthesis; D-alanine biosynthesis; D-alanine from L-alanine: step 1/1.</text>
</comment>
<dbReference type="RefSeq" id="WP_005957300.1">
    <property type="nucleotide sequence ID" value="NZ_AOJP01000005.1"/>
</dbReference>
<evidence type="ECO:0000259" key="7">
    <source>
        <dbReference type="SMART" id="SM01005"/>
    </source>
</evidence>
<dbReference type="Proteomes" id="UP000031184">
    <property type="component" value="Unassembled WGS sequence"/>
</dbReference>
<dbReference type="GO" id="GO:0005829">
    <property type="term" value="C:cytosol"/>
    <property type="evidence" value="ECO:0007669"/>
    <property type="project" value="TreeGrafter"/>
</dbReference>
<evidence type="ECO:0000256" key="2">
    <source>
        <dbReference type="ARBA" id="ARBA00022898"/>
    </source>
</evidence>
<dbReference type="InterPro" id="IPR020622">
    <property type="entry name" value="Ala_racemase_pyridoxalP-BS"/>
</dbReference>
<dbReference type="Gene3D" id="3.20.20.10">
    <property type="entry name" value="Alanine racemase"/>
    <property type="match status" value="1"/>
</dbReference>
<dbReference type="PATRIC" id="fig|1226633.4.peg.2308"/>
<gene>
    <name evidence="8" type="ORF">C095_11380</name>
</gene>
<accession>A0A017H6S6</accession>
<dbReference type="InterPro" id="IPR001608">
    <property type="entry name" value="Ala_racemase_N"/>
</dbReference>
<dbReference type="PRINTS" id="PR00992">
    <property type="entry name" value="ALARACEMASE"/>
</dbReference>
<feature type="binding site" evidence="4 6">
    <location>
        <position position="299"/>
    </location>
    <ligand>
        <name>substrate</name>
    </ligand>
</feature>
<reference evidence="8 9" key="1">
    <citation type="submission" date="2013-08" db="EMBL/GenBank/DDBJ databases">
        <title>An opportunistic ruminal bacterium that causes liver abscesses in cattle.</title>
        <authorList>
            <person name="Benahmed F.H."/>
            <person name="Rasmussen M."/>
            <person name="Harbottle H."/>
            <person name="Soppet D."/>
            <person name="Nagaraja T.G."/>
            <person name="Davidson M."/>
        </authorList>
    </citation>
    <scope>NUCLEOTIDE SEQUENCE [LARGE SCALE GENOMIC DNA]</scope>
    <source>
        <strain evidence="8 9">B35</strain>
    </source>
</reference>
<evidence type="ECO:0000256" key="1">
    <source>
        <dbReference type="ARBA" id="ARBA00001933"/>
    </source>
</evidence>
<evidence type="ECO:0000256" key="6">
    <source>
        <dbReference type="PIRSR" id="PIRSR600821-52"/>
    </source>
</evidence>
<dbReference type="AlphaFoldDB" id="A0A017H6S6"/>
<dbReference type="NCBIfam" id="TIGR00492">
    <property type="entry name" value="alr"/>
    <property type="match status" value="1"/>
</dbReference>
<keyword evidence="3 4" id="KW-0413">Isomerase</keyword>
<dbReference type="SUPFAM" id="SSF50621">
    <property type="entry name" value="Alanine racemase C-terminal domain-like"/>
    <property type="match status" value="1"/>
</dbReference>
<comment type="function">
    <text evidence="4">Catalyzes the interconversion of L-alanine and D-alanine. May also act on other amino acids.</text>
</comment>
<dbReference type="PANTHER" id="PTHR30511">
    <property type="entry name" value="ALANINE RACEMASE"/>
    <property type="match status" value="1"/>
</dbReference>
<dbReference type="GO" id="GO:0008784">
    <property type="term" value="F:alanine racemase activity"/>
    <property type="evidence" value="ECO:0007669"/>
    <property type="project" value="UniProtKB-UniRule"/>
</dbReference>
<proteinExistence type="inferred from homology"/>
<evidence type="ECO:0000256" key="3">
    <source>
        <dbReference type="ARBA" id="ARBA00023235"/>
    </source>
</evidence>
<dbReference type="Gene3D" id="2.40.37.10">
    <property type="entry name" value="Lyase, Ornithine Decarboxylase, Chain A, domain 1"/>
    <property type="match status" value="1"/>
</dbReference>
<dbReference type="PROSITE" id="PS00395">
    <property type="entry name" value="ALANINE_RACEMASE"/>
    <property type="match status" value="1"/>
</dbReference>